<reference evidence="1" key="1">
    <citation type="submission" date="2023-10" db="EMBL/GenBank/DDBJ databases">
        <title>A new archaeal virus that suppresses the transcription of host immunity genes.</title>
        <authorList>
            <person name="Turgeman-Grott I."/>
            <person name="Golan N."/>
            <person name="Neri U."/>
            <person name="Naki D."/>
            <person name="Altman N."/>
            <person name="Eizenshtein K."/>
            <person name="Choudhary D."/>
            <person name="Levi R."/>
            <person name="Himani H."/>
            <person name="Reshef L."/>
            <person name="Papke T.R."/>
            <person name="Gophna U."/>
        </authorList>
    </citation>
    <scope>NUCLEOTIDE SEQUENCE</scope>
    <source>
        <strain evidence="1">Atlit-48N</strain>
    </source>
</reference>
<protein>
    <submittedName>
        <fullName evidence="1">Uncharacterized protein</fullName>
    </submittedName>
</protein>
<organism evidence="1 2">
    <name type="scientific">Haloferax sp. Atlit-48N</name>
    <dbReference type="NCBI Taxonomy" id="2077198"/>
    <lineage>
        <taxon>Archaea</taxon>
        <taxon>Methanobacteriati</taxon>
        <taxon>Methanobacteriota</taxon>
        <taxon>Stenosarchaea group</taxon>
        <taxon>Halobacteria</taxon>
        <taxon>Halobacteriales</taxon>
        <taxon>Haloferacaceae</taxon>
        <taxon>Haloferax</taxon>
    </lineage>
</organism>
<dbReference type="Proteomes" id="UP000257089">
    <property type="component" value="Plasmid p48N_2"/>
</dbReference>
<proteinExistence type="predicted"/>
<evidence type="ECO:0000313" key="1">
    <source>
        <dbReference type="EMBL" id="XRJ21545.1"/>
    </source>
</evidence>
<geneLocation type="plasmid" evidence="1 2">
    <name>p48N_2</name>
</geneLocation>
<sequence length="142" mass="15722">MSAYRLGDCDTDVVCVPLGGNRWIPLQQRRCGLVVGVVDTVLEVIEVSLETLDVCFEFVHAHERESEELVIALRHERELACGRDWIIGLVGALADEFIACGTQFASEEFSIVHGECTYPGCSPLRAHEGRGRADRVTEYVVS</sequence>
<accession>A0ACD5I147</accession>
<evidence type="ECO:0000313" key="2">
    <source>
        <dbReference type="Proteomes" id="UP000257089"/>
    </source>
</evidence>
<gene>
    <name evidence="1" type="ORF">DEQ67_015710</name>
</gene>
<keyword evidence="1" id="KW-0614">Plasmid</keyword>
<name>A0ACD5I147_9EURY</name>
<dbReference type="EMBL" id="CP137691">
    <property type="protein sequence ID" value="XRJ21545.1"/>
    <property type="molecule type" value="Genomic_DNA"/>
</dbReference>